<comment type="caution">
    <text evidence="2">The sequence shown here is derived from an EMBL/GenBank/DDBJ whole genome shotgun (WGS) entry which is preliminary data.</text>
</comment>
<name>A0A9X2KD69_9ACTN</name>
<gene>
    <name evidence="2" type="ORF">HD597_012890</name>
</gene>
<protein>
    <submittedName>
        <fullName evidence="2">Uncharacterized protein</fullName>
    </submittedName>
</protein>
<evidence type="ECO:0000313" key="3">
    <source>
        <dbReference type="Proteomes" id="UP001139648"/>
    </source>
</evidence>
<feature type="region of interest" description="Disordered" evidence="1">
    <location>
        <begin position="26"/>
        <end position="53"/>
    </location>
</feature>
<proteinExistence type="predicted"/>
<reference evidence="2" key="1">
    <citation type="submission" date="2022-06" db="EMBL/GenBank/DDBJ databases">
        <title>Sequencing the genomes of 1000 actinobacteria strains.</title>
        <authorList>
            <person name="Klenk H.-P."/>
        </authorList>
    </citation>
    <scope>NUCLEOTIDE SEQUENCE</scope>
    <source>
        <strain evidence="2">DSM 46694</strain>
    </source>
</reference>
<keyword evidence="3" id="KW-1185">Reference proteome</keyword>
<accession>A0A9X2KD69</accession>
<dbReference type="RefSeq" id="WP_253760319.1">
    <property type="nucleotide sequence ID" value="NZ_BAABKA010000019.1"/>
</dbReference>
<dbReference type="Proteomes" id="UP001139648">
    <property type="component" value="Unassembled WGS sequence"/>
</dbReference>
<evidence type="ECO:0000313" key="2">
    <source>
        <dbReference type="EMBL" id="MCP2365786.1"/>
    </source>
</evidence>
<dbReference type="AlphaFoldDB" id="A0A9X2KD69"/>
<sequence>MSTEHDDRSRLAERVARMNTWQLALAKAMASTTTDASSEDSTDSTDTEGGERG</sequence>
<feature type="compositionally biased region" description="Acidic residues" evidence="1">
    <location>
        <begin position="37"/>
        <end position="53"/>
    </location>
</feature>
<dbReference type="EMBL" id="JAMZEB010000004">
    <property type="protein sequence ID" value="MCP2365786.1"/>
    <property type="molecule type" value="Genomic_DNA"/>
</dbReference>
<evidence type="ECO:0000256" key="1">
    <source>
        <dbReference type="SAM" id="MobiDB-lite"/>
    </source>
</evidence>
<organism evidence="2 3">
    <name type="scientific">Nonomuraea thailandensis</name>
    <dbReference type="NCBI Taxonomy" id="1188745"/>
    <lineage>
        <taxon>Bacteria</taxon>
        <taxon>Bacillati</taxon>
        <taxon>Actinomycetota</taxon>
        <taxon>Actinomycetes</taxon>
        <taxon>Streptosporangiales</taxon>
        <taxon>Streptosporangiaceae</taxon>
        <taxon>Nonomuraea</taxon>
    </lineage>
</organism>